<dbReference type="Proteomes" id="UP000315082">
    <property type="component" value="Chromosome"/>
</dbReference>
<organism evidence="2 3">
    <name type="scientific">Rosistilla carotiformis</name>
    <dbReference type="NCBI Taxonomy" id="2528017"/>
    <lineage>
        <taxon>Bacteria</taxon>
        <taxon>Pseudomonadati</taxon>
        <taxon>Planctomycetota</taxon>
        <taxon>Planctomycetia</taxon>
        <taxon>Pirellulales</taxon>
        <taxon>Pirellulaceae</taxon>
        <taxon>Rosistilla</taxon>
    </lineage>
</organism>
<evidence type="ECO:0000313" key="2">
    <source>
        <dbReference type="EMBL" id="QDV69022.1"/>
    </source>
</evidence>
<dbReference type="RefSeq" id="WP_145095836.1">
    <property type="nucleotide sequence ID" value="NZ_CP036348.1"/>
</dbReference>
<proteinExistence type="predicted"/>
<dbReference type="KEGG" id="rcf:Poly24_27360"/>
<name>A0A518JTZ6_9BACT</name>
<sequence>MKYADIHLPYFKQGDDLGHHLKHCATVEDALEAHAQQLDYAAEILRKVRSMIAGQGVTLEADTHMIMASGPDEIIEALIDAKYASNTWDEDGEIEAENENGENENQGKTGWDRVF</sequence>
<keyword evidence="3" id="KW-1185">Reference proteome</keyword>
<feature type="compositionally biased region" description="Acidic residues" evidence="1">
    <location>
        <begin position="89"/>
        <end position="102"/>
    </location>
</feature>
<protein>
    <submittedName>
        <fullName evidence="2">Uncharacterized protein</fullName>
    </submittedName>
</protein>
<evidence type="ECO:0000313" key="3">
    <source>
        <dbReference type="Proteomes" id="UP000315082"/>
    </source>
</evidence>
<gene>
    <name evidence="2" type="ORF">Poly24_27360</name>
</gene>
<reference evidence="2 3" key="1">
    <citation type="submission" date="2019-02" db="EMBL/GenBank/DDBJ databases">
        <title>Deep-cultivation of Planctomycetes and their phenomic and genomic characterization uncovers novel biology.</title>
        <authorList>
            <person name="Wiegand S."/>
            <person name="Jogler M."/>
            <person name="Boedeker C."/>
            <person name="Pinto D."/>
            <person name="Vollmers J."/>
            <person name="Rivas-Marin E."/>
            <person name="Kohn T."/>
            <person name="Peeters S.H."/>
            <person name="Heuer A."/>
            <person name="Rast P."/>
            <person name="Oberbeckmann S."/>
            <person name="Bunk B."/>
            <person name="Jeske O."/>
            <person name="Meyerdierks A."/>
            <person name="Storesund J.E."/>
            <person name="Kallscheuer N."/>
            <person name="Luecker S."/>
            <person name="Lage O.M."/>
            <person name="Pohl T."/>
            <person name="Merkel B.J."/>
            <person name="Hornburger P."/>
            <person name="Mueller R.-W."/>
            <person name="Bruemmer F."/>
            <person name="Labrenz M."/>
            <person name="Spormann A.M."/>
            <person name="Op den Camp H."/>
            <person name="Overmann J."/>
            <person name="Amann R."/>
            <person name="Jetten M.S.M."/>
            <person name="Mascher T."/>
            <person name="Medema M.H."/>
            <person name="Devos D.P."/>
            <person name="Kaster A.-K."/>
            <person name="Ovreas L."/>
            <person name="Rohde M."/>
            <person name="Galperin M.Y."/>
            <person name="Jogler C."/>
        </authorList>
    </citation>
    <scope>NUCLEOTIDE SEQUENCE [LARGE SCALE GENOMIC DNA]</scope>
    <source>
        <strain evidence="2 3">Poly24</strain>
    </source>
</reference>
<dbReference type="EMBL" id="CP036348">
    <property type="protein sequence ID" value="QDV69022.1"/>
    <property type="molecule type" value="Genomic_DNA"/>
</dbReference>
<feature type="region of interest" description="Disordered" evidence="1">
    <location>
        <begin position="89"/>
        <end position="115"/>
    </location>
</feature>
<accession>A0A518JTZ6</accession>
<dbReference type="AlphaFoldDB" id="A0A518JTZ6"/>
<dbReference type="OrthoDB" id="9916849at2"/>
<evidence type="ECO:0000256" key="1">
    <source>
        <dbReference type="SAM" id="MobiDB-lite"/>
    </source>
</evidence>